<evidence type="ECO:0000313" key="2">
    <source>
        <dbReference type="EMBL" id="KAJ5145843.1"/>
    </source>
</evidence>
<feature type="compositionally biased region" description="Basic and acidic residues" evidence="1">
    <location>
        <begin position="129"/>
        <end position="138"/>
    </location>
</feature>
<protein>
    <submittedName>
        <fullName evidence="2">Uncharacterized protein</fullName>
    </submittedName>
</protein>
<sequence>MGFISTLTRRIQNKHFTRRLSTTSTKLRDEDGNDLIKTLSETSATRRISIETTSTLHAQDHPATPSISNRHTQRTDDVDTRTLFDGYGAGGVPGPIPIQTGIPPVRRAPVLKLDMCHCSFQTPVLQGREGSRDHKDGEMSASGCSCGSPVKEPGTTVLAGEEGVGGEVKQERNRRRSVADLFKRHCGLNIPRSSISLKKSGQVSPKWLDSGEGEGLVGLGGNGEEGRLNLGEKRRSVWGGGGFGRVR</sequence>
<dbReference type="Proteomes" id="UP001149079">
    <property type="component" value="Unassembled WGS sequence"/>
</dbReference>
<reference evidence="2" key="1">
    <citation type="submission" date="2022-11" db="EMBL/GenBank/DDBJ databases">
        <authorList>
            <person name="Petersen C."/>
        </authorList>
    </citation>
    <scope>NUCLEOTIDE SEQUENCE</scope>
    <source>
        <strain evidence="2">IBT 22155</strain>
    </source>
</reference>
<organism evidence="2 3">
    <name type="scientific">Penicillium bovifimosum</name>
    <dbReference type="NCBI Taxonomy" id="126998"/>
    <lineage>
        <taxon>Eukaryota</taxon>
        <taxon>Fungi</taxon>
        <taxon>Dikarya</taxon>
        <taxon>Ascomycota</taxon>
        <taxon>Pezizomycotina</taxon>
        <taxon>Eurotiomycetes</taxon>
        <taxon>Eurotiomycetidae</taxon>
        <taxon>Eurotiales</taxon>
        <taxon>Aspergillaceae</taxon>
        <taxon>Penicillium</taxon>
    </lineage>
</organism>
<name>A0A9W9HFN6_9EURO</name>
<accession>A0A9W9HFN6</accession>
<dbReference type="OrthoDB" id="4334035at2759"/>
<reference evidence="2" key="2">
    <citation type="journal article" date="2023" name="IMA Fungus">
        <title>Comparative genomic study of the Penicillium genus elucidates a diverse pangenome and 15 lateral gene transfer events.</title>
        <authorList>
            <person name="Petersen C."/>
            <person name="Sorensen T."/>
            <person name="Nielsen M.R."/>
            <person name="Sondergaard T.E."/>
            <person name="Sorensen J.L."/>
            <person name="Fitzpatrick D.A."/>
            <person name="Frisvad J.C."/>
            <person name="Nielsen K.L."/>
        </authorList>
    </citation>
    <scope>NUCLEOTIDE SEQUENCE</scope>
    <source>
        <strain evidence="2">IBT 22155</strain>
    </source>
</reference>
<feature type="region of interest" description="Disordered" evidence="1">
    <location>
        <begin position="127"/>
        <end position="172"/>
    </location>
</feature>
<dbReference type="RefSeq" id="XP_056526317.1">
    <property type="nucleotide sequence ID" value="XM_056661151.1"/>
</dbReference>
<feature type="region of interest" description="Disordered" evidence="1">
    <location>
        <begin position="56"/>
        <end position="75"/>
    </location>
</feature>
<evidence type="ECO:0000256" key="1">
    <source>
        <dbReference type="SAM" id="MobiDB-lite"/>
    </source>
</evidence>
<dbReference type="GeneID" id="81400321"/>
<dbReference type="EMBL" id="JAPQKL010000001">
    <property type="protein sequence ID" value="KAJ5145843.1"/>
    <property type="molecule type" value="Genomic_DNA"/>
</dbReference>
<gene>
    <name evidence="2" type="ORF">N7515_000407</name>
</gene>
<proteinExistence type="predicted"/>
<evidence type="ECO:0000313" key="3">
    <source>
        <dbReference type="Proteomes" id="UP001149079"/>
    </source>
</evidence>
<dbReference type="AlphaFoldDB" id="A0A9W9HFN6"/>
<keyword evidence="3" id="KW-1185">Reference proteome</keyword>
<comment type="caution">
    <text evidence="2">The sequence shown here is derived from an EMBL/GenBank/DDBJ whole genome shotgun (WGS) entry which is preliminary data.</text>
</comment>